<dbReference type="EMBL" id="BK032511">
    <property type="protein sequence ID" value="DAF44448.1"/>
    <property type="molecule type" value="Genomic_DNA"/>
</dbReference>
<organism evidence="1">
    <name type="scientific">Podoviridae sp. ct8Lf7</name>
    <dbReference type="NCBI Taxonomy" id="2827723"/>
    <lineage>
        <taxon>Viruses</taxon>
        <taxon>Duplodnaviria</taxon>
        <taxon>Heunggongvirae</taxon>
        <taxon>Uroviricota</taxon>
        <taxon>Caudoviricetes</taxon>
    </lineage>
</organism>
<proteinExistence type="predicted"/>
<name>A0A8S5S0L0_9CAUD</name>
<accession>A0A8S5S0L0</accession>
<protein>
    <submittedName>
        <fullName evidence="1">Uncharacterized protein</fullName>
    </submittedName>
</protein>
<sequence>MVHSRNDKHDTKWVEYDRFGVLAIKAIQELC</sequence>
<evidence type="ECO:0000313" key="1">
    <source>
        <dbReference type="EMBL" id="DAF44448.1"/>
    </source>
</evidence>
<reference evidence="1" key="1">
    <citation type="journal article" date="2021" name="Proc. Natl. Acad. Sci. U.S.A.">
        <title>A Catalog of Tens of Thousands of Viruses from Human Metagenomes Reveals Hidden Associations with Chronic Diseases.</title>
        <authorList>
            <person name="Tisza M.J."/>
            <person name="Buck C.B."/>
        </authorList>
    </citation>
    <scope>NUCLEOTIDE SEQUENCE</scope>
    <source>
        <strain evidence="1">Ct8Lf7</strain>
    </source>
</reference>